<reference evidence="2 3" key="1">
    <citation type="submission" date="2013-11" db="EMBL/GenBank/DDBJ databases">
        <title>The Genome Sequence of Phytophthora parasitica P1569.</title>
        <authorList>
            <consortium name="The Broad Institute Genomics Platform"/>
            <person name="Russ C."/>
            <person name="Tyler B."/>
            <person name="Panabieres F."/>
            <person name="Shan W."/>
            <person name="Tripathy S."/>
            <person name="Grunwald N."/>
            <person name="Machado M."/>
            <person name="Johnson C.S."/>
            <person name="Arredondo F."/>
            <person name="Hong C."/>
            <person name="Coffey M."/>
            <person name="Young S.K."/>
            <person name="Zeng Q."/>
            <person name="Gargeya S."/>
            <person name="Fitzgerald M."/>
            <person name="Abouelleil A."/>
            <person name="Alvarado L."/>
            <person name="Chapman S.B."/>
            <person name="Gainer-Dewar J."/>
            <person name="Goldberg J."/>
            <person name="Griggs A."/>
            <person name="Gujja S."/>
            <person name="Hansen M."/>
            <person name="Howarth C."/>
            <person name="Imamovic A."/>
            <person name="Ireland A."/>
            <person name="Larimer J."/>
            <person name="McCowan C."/>
            <person name="Murphy C."/>
            <person name="Pearson M."/>
            <person name="Poon T.W."/>
            <person name="Priest M."/>
            <person name="Roberts A."/>
            <person name="Saif S."/>
            <person name="Shea T."/>
            <person name="Sykes S."/>
            <person name="Wortman J."/>
            <person name="Nusbaum C."/>
            <person name="Birren B."/>
        </authorList>
    </citation>
    <scope>NUCLEOTIDE SEQUENCE [LARGE SCALE GENOMIC DNA]</scope>
    <source>
        <strain evidence="2 3">P1569</strain>
    </source>
</reference>
<protein>
    <submittedName>
        <fullName evidence="2">Uncharacterized protein</fullName>
    </submittedName>
</protein>
<dbReference type="AlphaFoldDB" id="V9DUY9"/>
<dbReference type="HOGENOM" id="CLU_2781464_0_0_1"/>
<gene>
    <name evidence="2" type="ORF">F443_22226</name>
</gene>
<feature type="compositionally biased region" description="Low complexity" evidence="1">
    <location>
        <begin position="32"/>
        <end position="44"/>
    </location>
</feature>
<keyword evidence="3" id="KW-1185">Reference proteome</keyword>
<evidence type="ECO:0000313" key="2">
    <source>
        <dbReference type="EMBL" id="ETI30679.1"/>
    </source>
</evidence>
<feature type="region of interest" description="Disordered" evidence="1">
    <location>
        <begin position="1"/>
        <end position="69"/>
    </location>
</feature>
<name>V9DUY9_PHYNI</name>
<feature type="compositionally biased region" description="Basic residues" evidence="1">
    <location>
        <begin position="1"/>
        <end position="14"/>
    </location>
</feature>
<dbReference type="Proteomes" id="UP000018721">
    <property type="component" value="Unassembled WGS sequence"/>
</dbReference>
<dbReference type="EMBL" id="ANIZ01003874">
    <property type="protein sequence ID" value="ETI30679.1"/>
    <property type="molecule type" value="Genomic_DNA"/>
</dbReference>
<organism evidence="2 3">
    <name type="scientific">Phytophthora nicotianae P1569</name>
    <dbReference type="NCBI Taxonomy" id="1317065"/>
    <lineage>
        <taxon>Eukaryota</taxon>
        <taxon>Sar</taxon>
        <taxon>Stramenopiles</taxon>
        <taxon>Oomycota</taxon>
        <taxon>Peronosporomycetes</taxon>
        <taxon>Peronosporales</taxon>
        <taxon>Peronosporaceae</taxon>
        <taxon>Phytophthora</taxon>
    </lineage>
</organism>
<evidence type="ECO:0000313" key="3">
    <source>
        <dbReference type="Proteomes" id="UP000018721"/>
    </source>
</evidence>
<proteinExistence type="predicted"/>
<sequence length="69" mass="7686">MERRPRSAQKRRQHAAPSDDDKASDVKWTLDSGDSCVRSSESSSQFETQSAQGEEAPPQRPWLPQGTLS</sequence>
<evidence type="ECO:0000256" key="1">
    <source>
        <dbReference type="SAM" id="MobiDB-lite"/>
    </source>
</evidence>
<accession>V9DUY9</accession>
<comment type="caution">
    <text evidence="2">The sequence shown here is derived from an EMBL/GenBank/DDBJ whole genome shotgun (WGS) entry which is preliminary data.</text>
</comment>